<accession>A0ABP5YVY1</accession>
<name>A0ABP5YVY1_STRLO</name>
<dbReference type="Proteomes" id="UP001501777">
    <property type="component" value="Unassembled WGS sequence"/>
</dbReference>
<evidence type="ECO:0000313" key="1">
    <source>
        <dbReference type="EMBL" id="GAA2484304.1"/>
    </source>
</evidence>
<comment type="caution">
    <text evidence="1">The sequence shown here is derived from an EMBL/GenBank/DDBJ whole genome shotgun (WGS) entry which is preliminary data.</text>
</comment>
<sequence length="74" mass="6610">MACLAFLLVSAVCAGGVGLAASGAGTVVGFGEVVESYGGEGGFGDAFGAVADGGLADEAGEGSDAAGGAPGRAG</sequence>
<protein>
    <recommendedName>
        <fullName evidence="3">Secreted protein</fullName>
    </recommendedName>
</protein>
<proteinExistence type="predicted"/>
<keyword evidence="2" id="KW-1185">Reference proteome</keyword>
<organism evidence="1 2">
    <name type="scientific">Streptomyces longisporus</name>
    <dbReference type="NCBI Taxonomy" id="1948"/>
    <lineage>
        <taxon>Bacteria</taxon>
        <taxon>Bacillati</taxon>
        <taxon>Actinomycetota</taxon>
        <taxon>Actinomycetes</taxon>
        <taxon>Kitasatosporales</taxon>
        <taxon>Streptomycetaceae</taxon>
        <taxon>Streptomyces</taxon>
    </lineage>
</organism>
<reference evidence="2" key="1">
    <citation type="journal article" date="2019" name="Int. J. Syst. Evol. Microbiol.">
        <title>The Global Catalogue of Microorganisms (GCM) 10K type strain sequencing project: providing services to taxonomists for standard genome sequencing and annotation.</title>
        <authorList>
            <consortium name="The Broad Institute Genomics Platform"/>
            <consortium name="The Broad Institute Genome Sequencing Center for Infectious Disease"/>
            <person name="Wu L."/>
            <person name="Ma J."/>
        </authorList>
    </citation>
    <scope>NUCLEOTIDE SEQUENCE [LARGE SCALE GENOMIC DNA]</scope>
    <source>
        <strain evidence="2">JCM 4395</strain>
    </source>
</reference>
<evidence type="ECO:0000313" key="2">
    <source>
        <dbReference type="Proteomes" id="UP001501777"/>
    </source>
</evidence>
<evidence type="ECO:0008006" key="3">
    <source>
        <dbReference type="Google" id="ProtNLM"/>
    </source>
</evidence>
<dbReference type="EMBL" id="BAAASG010000006">
    <property type="protein sequence ID" value="GAA2484304.1"/>
    <property type="molecule type" value="Genomic_DNA"/>
</dbReference>
<gene>
    <name evidence="1" type="ORF">GCM10010276_22450</name>
</gene>